<reference evidence="2" key="1">
    <citation type="journal article" date="2017" name="Genome Biol.">
        <title>Comparative genomics reveals high biological diversity and specific adaptations in the industrially and medically important fungal genus Aspergillus.</title>
        <authorList>
            <person name="de Vries R.P."/>
            <person name="Riley R."/>
            <person name="Wiebenga A."/>
            <person name="Aguilar-Osorio G."/>
            <person name="Amillis S."/>
            <person name="Uchima C.A."/>
            <person name="Anderluh G."/>
            <person name="Asadollahi M."/>
            <person name="Askin M."/>
            <person name="Barry K."/>
            <person name="Battaglia E."/>
            <person name="Bayram O."/>
            <person name="Benocci T."/>
            <person name="Braus-Stromeyer S.A."/>
            <person name="Caldana C."/>
            <person name="Canovas D."/>
            <person name="Cerqueira G.C."/>
            <person name="Chen F."/>
            <person name="Chen W."/>
            <person name="Choi C."/>
            <person name="Clum A."/>
            <person name="Dos Santos R.A."/>
            <person name="Damasio A.R."/>
            <person name="Diallinas G."/>
            <person name="Emri T."/>
            <person name="Fekete E."/>
            <person name="Flipphi M."/>
            <person name="Freyberg S."/>
            <person name="Gallo A."/>
            <person name="Gournas C."/>
            <person name="Habgood R."/>
            <person name="Hainaut M."/>
            <person name="Harispe M.L."/>
            <person name="Henrissat B."/>
            <person name="Hilden K.S."/>
            <person name="Hope R."/>
            <person name="Hossain A."/>
            <person name="Karabika E."/>
            <person name="Karaffa L."/>
            <person name="Karanyi Z."/>
            <person name="Krasevec N."/>
            <person name="Kuo A."/>
            <person name="Kusch H."/>
            <person name="LaButti K."/>
            <person name="Lagendijk E.L."/>
            <person name="Lapidus A."/>
            <person name="Levasseur A."/>
            <person name="Lindquist E."/>
            <person name="Lipzen A."/>
            <person name="Logrieco A.F."/>
            <person name="MacCabe A."/>
            <person name="Maekelae M.R."/>
            <person name="Malavazi I."/>
            <person name="Melin P."/>
            <person name="Meyer V."/>
            <person name="Mielnichuk N."/>
            <person name="Miskei M."/>
            <person name="Molnar A.P."/>
            <person name="Mule G."/>
            <person name="Ngan C.Y."/>
            <person name="Orejas M."/>
            <person name="Orosz E."/>
            <person name="Ouedraogo J.P."/>
            <person name="Overkamp K.M."/>
            <person name="Park H.-S."/>
            <person name="Perrone G."/>
            <person name="Piumi F."/>
            <person name="Punt P.J."/>
            <person name="Ram A.F."/>
            <person name="Ramon A."/>
            <person name="Rauscher S."/>
            <person name="Record E."/>
            <person name="Riano-Pachon D.M."/>
            <person name="Robert V."/>
            <person name="Roehrig J."/>
            <person name="Ruller R."/>
            <person name="Salamov A."/>
            <person name="Salih N.S."/>
            <person name="Samson R.A."/>
            <person name="Sandor E."/>
            <person name="Sanguinetti M."/>
            <person name="Schuetze T."/>
            <person name="Sepcic K."/>
            <person name="Shelest E."/>
            <person name="Sherlock G."/>
            <person name="Sophianopoulou V."/>
            <person name="Squina F.M."/>
            <person name="Sun H."/>
            <person name="Susca A."/>
            <person name="Todd R.B."/>
            <person name="Tsang A."/>
            <person name="Unkles S.E."/>
            <person name="van de Wiele N."/>
            <person name="van Rossen-Uffink D."/>
            <person name="Oliveira J.V."/>
            <person name="Vesth T.C."/>
            <person name="Visser J."/>
            <person name="Yu J.-H."/>
            <person name="Zhou M."/>
            <person name="Andersen M.R."/>
            <person name="Archer D.B."/>
            <person name="Baker S.E."/>
            <person name="Benoit I."/>
            <person name="Brakhage A.A."/>
            <person name="Braus G.H."/>
            <person name="Fischer R."/>
            <person name="Frisvad J.C."/>
            <person name="Goldman G.H."/>
            <person name="Houbraken J."/>
            <person name="Oakley B."/>
            <person name="Pocsi I."/>
            <person name="Scazzocchio C."/>
            <person name="Seiboth B."/>
            <person name="vanKuyk P.A."/>
            <person name="Wortman J."/>
            <person name="Dyer P.S."/>
            <person name="Grigoriev I.V."/>
        </authorList>
    </citation>
    <scope>NUCLEOTIDE SEQUENCE [LARGE SCALE GENOMIC DNA]</scope>
    <source>
        <strain evidence="2">CBS 101740 / IMI 381727 / IBT 21946</strain>
    </source>
</reference>
<keyword evidence="2" id="KW-1185">Reference proteome</keyword>
<protein>
    <submittedName>
        <fullName evidence="1">Uncharacterized protein</fullName>
    </submittedName>
</protein>
<dbReference type="Proteomes" id="UP000184499">
    <property type="component" value="Unassembled WGS sequence"/>
</dbReference>
<gene>
    <name evidence="1" type="ORF">ASPBRDRAFT_433334</name>
</gene>
<dbReference type="OMA" id="YGAHTHE"/>
<sequence>MALSTSAPVSRDFLSFNTGHIPYGAHTHEQRQGHAIRGHIGSRELLVAAVSSSFGQQLGVSAGLELSSSLCLSPLLAA</sequence>
<dbReference type="EMBL" id="KV878703">
    <property type="protein sequence ID" value="OJJ65979.1"/>
    <property type="molecule type" value="Genomic_DNA"/>
</dbReference>
<dbReference type="GeneID" id="93577461"/>
<dbReference type="VEuPathDB" id="FungiDB:ASPBRDRAFT_433334"/>
<dbReference type="OrthoDB" id="4397499at2759"/>
<evidence type="ECO:0000313" key="2">
    <source>
        <dbReference type="Proteomes" id="UP000184499"/>
    </source>
</evidence>
<evidence type="ECO:0000313" key="1">
    <source>
        <dbReference type="EMBL" id="OJJ65979.1"/>
    </source>
</evidence>
<dbReference type="AlphaFoldDB" id="A0A1L9U2V8"/>
<name>A0A1L9U2V8_ASPBC</name>
<organism evidence="1 2">
    <name type="scientific">Aspergillus brasiliensis (strain CBS 101740 / IMI 381727 / IBT 21946)</name>
    <dbReference type="NCBI Taxonomy" id="767769"/>
    <lineage>
        <taxon>Eukaryota</taxon>
        <taxon>Fungi</taxon>
        <taxon>Dikarya</taxon>
        <taxon>Ascomycota</taxon>
        <taxon>Pezizomycotina</taxon>
        <taxon>Eurotiomycetes</taxon>
        <taxon>Eurotiomycetidae</taxon>
        <taxon>Eurotiales</taxon>
        <taxon>Aspergillaceae</taxon>
        <taxon>Aspergillus</taxon>
        <taxon>Aspergillus subgen. Circumdati</taxon>
    </lineage>
</organism>
<accession>A0A1L9U2V8</accession>
<proteinExistence type="predicted"/>
<dbReference type="RefSeq" id="XP_067473229.1">
    <property type="nucleotide sequence ID" value="XM_067624973.1"/>
</dbReference>